<protein>
    <submittedName>
        <fullName evidence="2">Uncharacterized protein</fullName>
    </submittedName>
</protein>
<evidence type="ECO:0000313" key="3">
    <source>
        <dbReference type="Proteomes" id="UP000184520"/>
    </source>
</evidence>
<dbReference type="AlphaFoldDB" id="A0A1M5S0C3"/>
<organism evidence="2 3">
    <name type="scientific">Marisediminitalea aggregata</name>
    <dbReference type="NCBI Taxonomy" id="634436"/>
    <lineage>
        <taxon>Bacteria</taxon>
        <taxon>Pseudomonadati</taxon>
        <taxon>Pseudomonadota</taxon>
        <taxon>Gammaproteobacteria</taxon>
        <taxon>Alteromonadales</taxon>
        <taxon>Alteromonadaceae</taxon>
        <taxon>Marisediminitalea</taxon>
    </lineage>
</organism>
<evidence type="ECO:0000313" key="2">
    <source>
        <dbReference type="EMBL" id="SHH31930.1"/>
    </source>
</evidence>
<sequence length="92" mass="9592">MKLKSIVVTSVIALGLTMSAQANANESALQRLMGSLISSAVSTTQAEISNSVQQNIANVTYHLSLSDAPVGSVSVQDLAKVEEVKESNTADE</sequence>
<dbReference type="Proteomes" id="UP000184520">
    <property type="component" value="Unassembled WGS sequence"/>
</dbReference>
<dbReference type="RefSeq" id="WP_073325226.1">
    <property type="nucleotide sequence ID" value="NZ_FQWD01000008.1"/>
</dbReference>
<feature type="chain" id="PRO_5009913613" evidence="1">
    <location>
        <begin position="25"/>
        <end position="92"/>
    </location>
</feature>
<reference evidence="3" key="1">
    <citation type="submission" date="2016-11" db="EMBL/GenBank/DDBJ databases">
        <authorList>
            <person name="Varghese N."/>
            <person name="Submissions S."/>
        </authorList>
    </citation>
    <scope>NUCLEOTIDE SEQUENCE [LARGE SCALE GENOMIC DNA]</scope>
    <source>
        <strain evidence="3">CGMCC 1.8995</strain>
    </source>
</reference>
<gene>
    <name evidence="2" type="ORF">SAMN05216361_4309</name>
</gene>
<feature type="signal peptide" evidence="1">
    <location>
        <begin position="1"/>
        <end position="24"/>
    </location>
</feature>
<dbReference type="OrthoDB" id="6337918at2"/>
<evidence type="ECO:0000256" key="1">
    <source>
        <dbReference type="SAM" id="SignalP"/>
    </source>
</evidence>
<keyword evidence="3" id="KW-1185">Reference proteome</keyword>
<name>A0A1M5S0C3_9ALTE</name>
<dbReference type="EMBL" id="FQWD01000008">
    <property type="protein sequence ID" value="SHH31930.1"/>
    <property type="molecule type" value="Genomic_DNA"/>
</dbReference>
<keyword evidence="1" id="KW-0732">Signal</keyword>
<proteinExistence type="predicted"/>
<accession>A0A1M5S0C3</accession>